<name>A0A484NJ89_9ASTE</name>
<protein>
    <recommendedName>
        <fullName evidence="12">PHD-type domain-containing protein</fullName>
    </recommendedName>
</protein>
<dbReference type="SMART" id="SM00249">
    <property type="entry name" value="PHD"/>
    <property type="match status" value="2"/>
</dbReference>
<feature type="domain" description="N-acetyltransferase" evidence="9">
    <location>
        <begin position="601"/>
        <end position="764"/>
    </location>
</feature>
<dbReference type="Pfam" id="PF16135">
    <property type="entry name" value="TDBD"/>
    <property type="match status" value="1"/>
</dbReference>
<evidence type="ECO:0000256" key="1">
    <source>
        <dbReference type="ARBA" id="ARBA00004123"/>
    </source>
</evidence>
<dbReference type="Pfam" id="PF23209">
    <property type="entry name" value="IDM1_C"/>
    <property type="match status" value="1"/>
</dbReference>
<dbReference type="GO" id="GO:0003714">
    <property type="term" value="F:transcription corepressor activity"/>
    <property type="evidence" value="ECO:0007669"/>
    <property type="project" value="InterPro"/>
</dbReference>
<proteinExistence type="predicted"/>
<feature type="domain" description="PHD-type" evidence="8">
    <location>
        <begin position="471"/>
        <end position="516"/>
    </location>
</feature>
<dbReference type="PROSITE" id="PS50016">
    <property type="entry name" value="ZF_PHD_2"/>
    <property type="match status" value="1"/>
</dbReference>
<keyword evidence="3 6" id="KW-0863">Zinc-finger</keyword>
<dbReference type="InterPro" id="IPR054292">
    <property type="entry name" value="DUF7028"/>
</dbReference>
<evidence type="ECO:0000313" key="10">
    <source>
        <dbReference type="EMBL" id="VFR00409.1"/>
    </source>
</evidence>
<dbReference type="Proteomes" id="UP000595140">
    <property type="component" value="Unassembled WGS sequence"/>
</dbReference>
<dbReference type="InterPro" id="IPR032308">
    <property type="entry name" value="TDBD"/>
</dbReference>
<keyword evidence="2" id="KW-0479">Metal-binding</keyword>
<dbReference type="Pfam" id="PF00628">
    <property type="entry name" value="PHD"/>
    <property type="match status" value="1"/>
</dbReference>
<gene>
    <name evidence="10" type="ORF">CCAM_LOCUS42184</name>
</gene>
<sequence length="812" mass="90588">MPFIPPFSGFTSSVVHIIPAAPPWRNVCEKSEISSSSSDDDDDGGSEETRSDSSDDDSGRITACTPAKRRKLWWNPVTPEADCCPDSIVEYLNTPLSKRRISGELNMKVKKHLSYSGWAIESLRTQNGNRMRYVSPDGKIYMSLTQICHQLNPNVEECVSVTVADRTVKPNPNVEECVSVPVVGHTENPNPNDEECVVSVVDCMAKPKACRELYASSPCKATVEDSDHGEDPQAISDYMFLCKIKSVNPKTRALKAEAKFKAMNHLVHCKWELFKSPKKDKLEYRYKAPNGKVFYSLFTACEWYARETNVGGLKTLGSVAGSNDKEKDDEEVVFGVGKYRKKLKFCLDESKTSLIRDSSQSQTSKLVSCKSKKGNILSRLVESNVIPLEAKVQYRKKDGSVLKDGRITSDGILCDCCQQVYGLSSFEAHAGSTNHRPSAFTFLEDGRSIAECQLQEKQNGNLKHSNFIEHDIICSVCHDGGELLLCDKCPSAFHTGCLGLEEVPPGDWFCASCCCGICHQGGFHENENHQFTDNSYLCCYQCQCQYHVGCVKSRGLLELDSPPPGKWFCNYKCQQIFSGLVQLSGKPIPVESVNLLTWTLLDSRDDKRYSKLRAALDVMHECFEPIREYLTQSDVVEDVIYNKRNAKLRRLNFQGFYTAILEKNDEIVTVATVRVHGEKAAEIPFVATSFKHRGLGMCRILMNQLEKKLSELGVQRIIVQAIPAAKNTWTSSFGFSAMTKAERLNLSDCTFVNFYGTDMCQKLLRNDTSTGSNEVDGICPVSLASQPEEIHSSAGLEDQTRDEIISSLLGFK</sequence>
<dbReference type="InterPro" id="IPR001965">
    <property type="entry name" value="Znf_PHD"/>
</dbReference>
<dbReference type="PANTHER" id="PTHR46309:SF12">
    <property type="entry name" value="GB|AAC80581.1"/>
    <property type="match status" value="1"/>
</dbReference>
<accession>A0A484NJ89</accession>
<evidence type="ECO:0000256" key="2">
    <source>
        <dbReference type="ARBA" id="ARBA00022723"/>
    </source>
</evidence>
<dbReference type="InterPro" id="IPR000182">
    <property type="entry name" value="GNAT_dom"/>
</dbReference>
<dbReference type="AlphaFoldDB" id="A0A484NJ89"/>
<dbReference type="GO" id="GO:0008270">
    <property type="term" value="F:zinc ion binding"/>
    <property type="evidence" value="ECO:0007669"/>
    <property type="project" value="UniProtKB-KW"/>
</dbReference>
<keyword evidence="4" id="KW-0862">Zinc</keyword>
<feature type="compositionally biased region" description="Basic and acidic residues" evidence="7">
    <location>
        <begin position="47"/>
        <end position="59"/>
    </location>
</feature>
<dbReference type="PROSITE" id="PS51186">
    <property type="entry name" value="GNAT"/>
    <property type="match status" value="1"/>
</dbReference>
<dbReference type="GO" id="GO:0006357">
    <property type="term" value="P:regulation of transcription by RNA polymerase II"/>
    <property type="evidence" value="ECO:0007669"/>
    <property type="project" value="TreeGrafter"/>
</dbReference>
<dbReference type="PANTHER" id="PTHR46309">
    <property type="entry name" value="PHD FINGER PROTEIN 12"/>
    <property type="match status" value="1"/>
</dbReference>
<dbReference type="GO" id="GO:0016747">
    <property type="term" value="F:acyltransferase activity, transferring groups other than amino-acyl groups"/>
    <property type="evidence" value="ECO:0007669"/>
    <property type="project" value="InterPro"/>
</dbReference>
<comment type="subcellular location">
    <subcellularLocation>
        <location evidence="1">Nucleus</location>
    </subcellularLocation>
</comment>
<dbReference type="OrthoDB" id="1903104at2759"/>
<feature type="region of interest" description="Disordered" evidence="7">
    <location>
        <begin position="29"/>
        <end position="62"/>
    </location>
</feature>
<keyword evidence="11" id="KW-1185">Reference proteome</keyword>
<dbReference type="InterPro" id="IPR056511">
    <property type="entry name" value="IDM1_C"/>
</dbReference>
<keyword evidence="5" id="KW-0539">Nucleus</keyword>
<dbReference type="SUPFAM" id="SSF57903">
    <property type="entry name" value="FYVE/PHD zinc finger"/>
    <property type="match status" value="1"/>
</dbReference>
<dbReference type="Gene3D" id="3.30.40.10">
    <property type="entry name" value="Zinc/RING finger domain, C3HC4 (zinc finger)"/>
    <property type="match status" value="2"/>
</dbReference>
<dbReference type="EMBL" id="OOIL02006696">
    <property type="protein sequence ID" value="VFR00409.1"/>
    <property type="molecule type" value="Genomic_DNA"/>
</dbReference>
<evidence type="ECO:0000259" key="9">
    <source>
        <dbReference type="PROSITE" id="PS51186"/>
    </source>
</evidence>
<dbReference type="Gene3D" id="3.40.630.30">
    <property type="match status" value="1"/>
</dbReference>
<evidence type="ECO:0000313" key="11">
    <source>
        <dbReference type="Proteomes" id="UP000595140"/>
    </source>
</evidence>
<evidence type="ECO:0000256" key="3">
    <source>
        <dbReference type="ARBA" id="ARBA00022771"/>
    </source>
</evidence>
<dbReference type="InterPro" id="IPR011011">
    <property type="entry name" value="Znf_FYVE_PHD"/>
</dbReference>
<evidence type="ECO:0008006" key="12">
    <source>
        <dbReference type="Google" id="ProtNLM"/>
    </source>
</evidence>
<evidence type="ECO:0000256" key="5">
    <source>
        <dbReference type="ARBA" id="ARBA00023242"/>
    </source>
</evidence>
<evidence type="ECO:0000256" key="7">
    <source>
        <dbReference type="SAM" id="MobiDB-lite"/>
    </source>
</evidence>
<reference evidence="10 11" key="1">
    <citation type="submission" date="2018-04" db="EMBL/GenBank/DDBJ databases">
        <authorList>
            <person name="Vogel A."/>
        </authorList>
    </citation>
    <scope>NUCLEOTIDE SEQUENCE [LARGE SCALE GENOMIC DNA]</scope>
</reference>
<dbReference type="Pfam" id="PF22970">
    <property type="entry name" value="DUF7028"/>
    <property type="match status" value="2"/>
</dbReference>
<dbReference type="InterPro" id="IPR042163">
    <property type="entry name" value="PHF12"/>
</dbReference>
<dbReference type="InterPro" id="IPR019787">
    <property type="entry name" value="Znf_PHD-finger"/>
</dbReference>
<dbReference type="InterPro" id="IPR013083">
    <property type="entry name" value="Znf_RING/FYVE/PHD"/>
</dbReference>
<evidence type="ECO:0000259" key="8">
    <source>
        <dbReference type="PROSITE" id="PS50016"/>
    </source>
</evidence>
<dbReference type="CDD" id="cd04301">
    <property type="entry name" value="NAT_SF"/>
    <property type="match status" value="1"/>
</dbReference>
<dbReference type="GO" id="GO:0005634">
    <property type="term" value="C:nucleus"/>
    <property type="evidence" value="ECO:0007669"/>
    <property type="project" value="UniProtKB-SubCell"/>
</dbReference>
<evidence type="ECO:0000256" key="4">
    <source>
        <dbReference type="ARBA" id="ARBA00022833"/>
    </source>
</evidence>
<organism evidence="10 11">
    <name type="scientific">Cuscuta campestris</name>
    <dbReference type="NCBI Taxonomy" id="132261"/>
    <lineage>
        <taxon>Eukaryota</taxon>
        <taxon>Viridiplantae</taxon>
        <taxon>Streptophyta</taxon>
        <taxon>Embryophyta</taxon>
        <taxon>Tracheophyta</taxon>
        <taxon>Spermatophyta</taxon>
        <taxon>Magnoliopsida</taxon>
        <taxon>eudicotyledons</taxon>
        <taxon>Gunneridae</taxon>
        <taxon>Pentapetalae</taxon>
        <taxon>asterids</taxon>
        <taxon>lamiids</taxon>
        <taxon>Solanales</taxon>
        <taxon>Convolvulaceae</taxon>
        <taxon>Cuscuteae</taxon>
        <taxon>Cuscuta</taxon>
        <taxon>Cuscuta subgen. Grammica</taxon>
        <taxon>Cuscuta sect. Cleistogrammica</taxon>
    </lineage>
</organism>
<evidence type="ECO:0000256" key="6">
    <source>
        <dbReference type="PROSITE-ProRule" id="PRU00146"/>
    </source>
</evidence>
<dbReference type="InterPro" id="IPR016181">
    <property type="entry name" value="Acyl_CoA_acyltransferase"/>
</dbReference>
<dbReference type="SUPFAM" id="SSF55729">
    <property type="entry name" value="Acyl-CoA N-acyltransferases (Nat)"/>
    <property type="match status" value="1"/>
</dbReference>